<dbReference type="AlphaFoldDB" id="A0A4W3JK33"/>
<dbReference type="PANTHER" id="PTHR24248">
    <property type="entry name" value="ADRENERGIC RECEPTOR-RELATED G-PROTEIN COUPLED RECEPTOR"/>
    <property type="match status" value="1"/>
</dbReference>
<evidence type="ECO:0000256" key="7">
    <source>
        <dbReference type="ARBA" id="ARBA00023136"/>
    </source>
</evidence>
<dbReference type="InterPro" id="IPR017452">
    <property type="entry name" value="GPCR_Rhodpsn_7TM"/>
</dbReference>
<reference evidence="21" key="1">
    <citation type="journal article" date="2006" name="Science">
        <title>Ancient noncoding elements conserved in the human genome.</title>
        <authorList>
            <person name="Venkatesh B."/>
            <person name="Kirkness E.F."/>
            <person name="Loh Y.H."/>
            <person name="Halpern A.L."/>
            <person name="Lee A.P."/>
            <person name="Johnson J."/>
            <person name="Dandona N."/>
            <person name="Viswanathan L.D."/>
            <person name="Tay A."/>
            <person name="Venter J.C."/>
            <person name="Strausberg R.L."/>
            <person name="Brenner S."/>
        </authorList>
    </citation>
    <scope>NUCLEOTIDE SEQUENCE [LARGE SCALE GENOMIC DNA]</scope>
</reference>
<keyword evidence="3" id="KW-1003">Cell membrane</keyword>
<organism evidence="20 21">
    <name type="scientific">Callorhinchus milii</name>
    <name type="common">Ghost shark</name>
    <dbReference type="NCBI Taxonomy" id="7868"/>
    <lineage>
        <taxon>Eukaryota</taxon>
        <taxon>Metazoa</taxon>
        <taxon>Chordata</taxon>
        <taxon>Craniata</taxon>
        <taxon>Vertebrata</taxon>
        <taxon>Chondrichthyes</taxon>
        <taxon>Holocephali</taxon>
        <taxon>Chimaeriformes</taxon>
        <taxon>Callorhinchidae</taxon>
        <taxon>Callorhinchus</taxon>
    </lineage>
</organism>
<keyword evidence="6 16" id="KW-0297">G-protein coupled receptor</keyword>
<dbReference type="FunFam" id="1.20.1070.10:FF:000071">
    <property type="entry name" value="5-hydroxytryptamine (serotonin) receptor 7a"/>
    <property type="match status" value="1"/>
</dbReference>
<dbReference type="GO" id="GO:0007623">
    <property type="term" value="P:circadian rhythm"/>
    <property type="evidence" value="ECO:0007669"/>
    <property type="project" value="InterPro"/>
</dbReference>
<proteinExistence type="inferred from homology"/>
<dbReference type="CDD" id="cd15329">
    <property type="entry name" value="7tmA_5-HT7"/>
    <property type="match status" value="1"/>
</dbReference>
<reference evidence="20" key="5">
    <citation type="submission" date="2025-09" db="UniProtKB">
        <authorList>
            <consortium name="Ensembl"/>
        </authorList>
    </citation>
    <scope>IDENTIFICATION</scope>
</reference>
<comment type="similarity">
    <text evidence="16">Belongs to the G-protein coupled receptor 1 family.</text>
</comment>
<dbReference type="Pfam" id="PF00001">
    <property type="entry name" value="7tm_1"/>
    <property type="match status" value="1"/>
</dbReference>
<evidence type="ECO:0000256" key="8">
    <source>
        <dbReference type="ARBA" id="ARBA00023139"/>
    </source>
</evidence>
<dbReference type="PRINTS" id="PR00652">
    <property type="entry name" value="5HT7RECEPTR"/>
</dbReference>
<dbReference type="PRINTS" id="PR00237">
    <property type="entry name" value="GPCRRHODOPSN"/>
</dbReference>
<dbReference type="InterPro" id="IPR000276">
    <property type="entry name" value="GPCR_Rhodpsn"/>
</dbReference>
<evidence type="ECO:0000256" key="9">
    <source>
        <dbReference type="ARBA" id="ARBA00023157"/>
    </source>
</evidence>
<evidence type="ECO:0000313" key="21">
    <source>
        <dbReference type="Proteomes" id="UP000314986"/>
    </source>
</evidence>
<dbReference type="InterPro" id="IPR001069">
    <property type="entry name" value="5HT_7_rcpt"/>
</dbReference>
<dbReference type="STRING" id="7868.ENSCMIP00000039786"/>
<keyword evidence="9" id="KW-1015">Disulfide bond</keyword>
<dbReference type="SMART" id="SM01381">
    <property type="entry name" value="7TM_GPCR_Srsx"/>
    <property type="match status" value="1"/>
</dbReference>
<feature type="transmembrane region" description="Helical" evidence="18">
    <location>
        <begin position="69"/>
        <end position="90"/>
    </location>
</feature>
<evidence type="ECO:0000256" key="12">
    <source>
        <dbReference type="ARBA" id="ARBA00023224"/>
    </source>
</evidence>
<feature type="transmembrane region" description="Helical" evidence="18">
    <location>
        <begin position="272"/>
        <end position="296"/>
    </location>
</feature>
<dbReference type="SUPFAM" id="SSF81321">
    <property type="entry name" value="Family A G protein-coupled receptor-like"/>
    <property type="match status" value="1"/>
</dbReference>
<dbReference type="Ensembl" id="ENSCMIT00000040357.1">
    <property type="protein sequence ID" value="ENSCMIP00000039786.1"/>
    <property type="gene ID" value="ENSCMIG00000016650.1"/>
</dbReference>
<dbReference type="GO" id="GO:0007268">
    <property type="term" value="P:chemical synaptic transmission"/>
    <property type="evidence" value="ECO:0007669"/>
    <property type="project" value="InterPro"/>
</dbReference>
<evidence type="ECO:0000256" key="16">
    <source>
        <dbReference type="RuleBase" id="RU000688"/>
    </source>
</evidence>
<keyword evidence="13" id="KW-0449">Lipoprotein</keyword>
<evidence type="ECO:0000256" key="1">
    <source>
        <dbReference type="ARBA" id="ARBA00004651"/>
    </source>
</evidence>
<evidence type="ECO:0000256" key="5">
    <source>
        <dbReference type="ARBA" id="ARBA00022989"/>
    </source>
</evidence>
<evidence type="ECO:0000256" key="18">
    <source>
        <dbReference type="SAM" id="Phobius"/>
    </source>
</evidence>
<evidence type="ECO:0000256" key="10">
    <source>
        <dbReference type="ARBA" id="ARBA00023170"/>
    </source>
</evidence>
<dbReference type="GO" id="GO:0042310">
    <property type="term" value="P:vasoconstriction"/>
    <property type="evidence" value="ECO:0007669"/>
    <property type="project" value="InterPro"/>
</dbReference>
<reference evidence="21" key="2">
    <citation type="journal article" date="2007" name="PLoS Biol.">
        <title>Survey sequencing and comparative analysis of the elephant shark (Callorhinchus milii) genome.</title>
        <authorList>
            <person name="Venkatesh B."/>
            <person name="Kirkness E.F."/>
            <person name="Loh Y.H."/>
            <person name="Halpern A.L."/>
            <person name="Lee A.P."/>
            <person name="Johnson J."/>
            <person name="Dandona N."/>
            <person name="Viswanathan L.D."/>
            <person name="Tay A."/>
            <person name="Venter J.C."/>
            <person name="Strausberg R.L."/>
            <person name="Brenner S."/>
        </authorList>
    </citation>
    <scope>NUCLEOTIDE SEQUENCE [LARGE SCALE GENOMIC DNA]</scope>
</reference>
<evidence type="ECO:0000256" key="4">
    <source>
        <dbReference type="ARBA" id="ARBA00022692"/>
    </source>
</evidence>
<feature type="transmembrane region" description="Helical" evidence="18">
    <location>
        <begin position="316"/>
        <end position="334"/>
    </location>
</feature>
<dbReference type="OMA" id="TFCNIFI"/>
<dbReference type="GO" id="GO:0045202">
    <property type="term" value="C:synapse"/>
    <property type="evidence" value="ECO:0007669"/>
    <property type="project" value="GOC"/>
</dbReference>
<dbReference type="GO" id="GO:0004993">
    <property type="term" value="F:G protein-coupled serotonin receptor activity"/>
    <property type="evidence" value="ECO:0007669"/>
    <property type="project" value="InterPro"/>
</dbReference>
<sequence length="368" mass="41102">MEALRFYPDNSSDSGERDQDGLKNHNFSGSEKVLIGIVLSLIVAGTVMGNTLLVISVCVVKKLRQPSNYLLVSLAVADLSVATAVMPFVIVTDLTGGRWLFGRIFCNIFISMDVTCCTASIMTLCVISVDRYLGITNPLTYPARQNGKLMAKMIGGVWLSSASITLPPLFGLAKNVNENLVCLISQDFGYTVYSTAVAFYIPMAVMLIMYYKIFRAAKRSLARHRFARLPKRKDLGISQDLRMQGLKRPEAVSQLAGGNKRNVSIFKREEKAAITLGIMVGVFSVCWLPFFILSTARPFVCGVERSCVPVWLERTLLWLGYANSLMNPFIYAFFNRGLRSTYKDLLRCRYRNINRRLSAFGVQEALKT</sequence>
<keyword evidence="21" id="KW-1185">Reference proteome</keyword>
<evidence type="ECO:0000256" key="6">
    <source>
        <dbReference type="ARBA" id="ARBA00023040"/>
    </source>
</evidence>
<keyword evidence="5 18" id="KW-1133">Transmembrane helix</keyword>
<evidence type="ECO:0000313" key="20">
    <source>
        <dbReference type="Ensembl" id="ENSCMIP00000039786.1"/>
    </source>
</evidence>
<evidence type="ECO:0000256" key="11">
    <source>
        <dbReference type="ARBA" id="ARBA00023180"/>
    </source>
</evidence>
<dbReference type="GO" id="GO:0006939">
    <property type="term" value="P:smooth muscle contraction"/>
    <property type="evidence" value="ECO:0007669"/>
    <property type="project" value="InterPro"/>
</dbReference>
<keyword evidence="7 18" id="KW-0472">Membrane</keyword>
<feature type="transmembrane region" description="Helical" evidence="18">
    <location>
        <begin position="149"/>
        <end position="170"/>
    </location>
</feature>
<protein>
    <recommendedName>
        <fullName evidence="2">5-hydroxytryptamine receptor 7</fullName>
    </recommendedName>
    <alternativeName>
        <fullName evidence="14">Serotonin receptor 7</fullName>
    </alternativeName>
</protein>
<evidence type="ECO:0000256" key="2">
    <source>
        <dbReference type="ARBA" id="ARBA00015306"/>
    </source>
</evidence>
<evidence type="ECO:0000256" key="14">
    <source>
        <dbReference type="ARBA" id="ARBA00031930"/>
    </source>
</evidence>
<dbReference type="GO" id="GO:0005886">
    <property type="term" value="C:plasma membrane"/>
    <property type="evidence" value="ECO:0007669"/>
    <property type="project" value="UniProtKB-SubCell"/>
</dbReference>
<comment type="function">
    <text evidence="15">G-protein coupled receptor for 5-hydroxytryptamine (serotonin), a biogenic hormone that functions as a neurotransmitter, a hormone and a mitogen. Ligand binding causes a conformation change that triggers signaling via guanine nucleotide-binding proteins (G proteins) and modulates the activity of downstream effectors. HTR7 is coupled to G(s) G alpha proteins and mediates activation of adenylate cyclase activity.</text>
</comment>
<keyword evidence="8" id="KW-0564">Palmitate</keyword>
<dbReference type="Gene3D" id="1.20.1070.10">
    <property type="entry name" value="Rhodopsin 7-helix transmembrane proteins"/>
    <property type="match status" value="1"/>
</dbReference>
<keyword evidence="4 16" id="KW-0812">Transmembrane</keyword>
<keyword evidence="12 16" id="KW-0807">Transducer</keyword>
<evidence type="ECO:0000256" key="13">
    <source>
        <dbReference type="ARBA" id="ARBA00023288"/>
    </source>
</evidence>
<accession>A0A4W3JK33</accession>
<feature type="domain" description="G-protein coupled receptors family 1 profile" evidence="19">
    <location>
        <begin position="49"/>
        <end position="331"/>
    </location>
</feature>
<comment type="subcellular location">
    <subcellularLocation>
        <location evidence="1">Cell membrane</location>
        <topology evidence="1">Multi-pass membrane protein</topology>
    </subcellularLocation>
</comment>
<feature type="transmembrane region" description="Helical" evidence="18">
    <location>
        <begin position="190"/>
        <end position="211"/>
    </location>
</feature>
<reference evidence="21" key="3">
    <citation type="journal article" date="2014" name="Nature">
        <title>Elephant shark genome provides unique insights into gnathostome evolution.</title>
        <authorList>
            <consortium name="International Elephant Shark Genome Sequencing Consortium"/>
            <person name="Venkatesh B."/>
            <person name="Lee A.P."/>
            <person name="Ravi V."/>
            <person name="Maurya A.K."/>
            <person name="Lian M.M."/>
            <person name="Swann J.B."/>
            <person name="Ohta Y."/>
            <person name="Flajnik M.F."/>
            <person name="Sutoh Y."/>
            <person name="Kasahara M."/>
            <person name="Hoon S."/>
            <person name="Gangu V."/>
            <person name="Roy S.W."/>
            <person name="Irimia M."/>
            <person name="Korzh V."/>
            <person name="Kondrychyn I."/>
            <person name="Lim Z.W."/>
            <person name="Tay B.H."/>
            <person name="Tohari S."/>
            <person name="Kong K.W."/>
            <person name="Ho S."/>
            <person name="Lorente-Galdos B."/>
            <person name="Quilez J."/>
            <person name="Marques-Bonet T."/>
            <person name="Raney B.J."/>
            <person name="Ingham P.W."/>
            <person name="Tay A."/>
            <person name="Hillier L.W."/>
            <person name="Minx P."/>
            <person name="Boehm T."/>
            <person name="Wilson R.K."/>
            <person name="Brenner S."/>
            <person name="Warren W.C."/>
        </authorList>
    </citation>
    <scope>NUCLEOTIDE SEQUENCE [LARGE SCALE GENOMIC DNA]</scope>
</reference>
<dbReference type="PANTHER" id="PTHR24248:SF199">
    <property type="entry name" value="IP13425P-RELATED"/>
    <property type="match status" value="1"/>
</dbReference>
<reference evidence="20" key="4">
    <citation type="submission" date="2025-08" db="UniProtKB">
        <authorList>
            <consortium name="Ensembl"/>
        </authorList>
    </citation>
    <scope>IDENTIFICATION</scope>
</reference>
<dbReference type="InParanoid" id="A0A4W3JK33"/>
<dbReference type="Proteomes" id="UP000314986">
    <property type="component" value="Unassembled WGS sequence"/>
</dbReference>
<dbReference type="PROSITE" id="PS00237">
    <property type="entry name" value="G_PROTEIN_RECEP_F1_1"/>
    <property type="match status" value="1"/>
</dbReference>
<feature type="transmembrane region" description="Helical" evidence="18">
    <location>
        <begin position="102"/>
        <end position="129"/>
    </location>
</feature>
<keyword evidence="10 16" id="KW-0675">Receptor</keyword>
<evidence type="ECO:0000259" key="19">
    <source>
        <dbReference type="PROSITE" id="PS50262"/>
    </source>
</evidence>
<feature type="transmembrane region" description="Helical" evidence="18">
    <location>
        <begin position="33"/>
        <end position="57"/>
    </location>
</feature>
<dbReference type="GO" id="GO:0071880">
    <property type="term" value="P:adenylate cyclase-activating adrenergic receptor signaling pathway"/>
    <property type="evidence" value="ECO:0007669"/>
    <property type="project" value="TreeGrafter"/>
</dbReference>
<dbReference type="GO" id="GO:0043410">
    <property type="term" value="P:positive regulation of MAPK cascade"/>
    <property type="evidence" value="ECO:0007669"/>
    <property type="project" value="TreeGrafter"/>
</dbReference>
<keyword evidence="11" id="KW-0325">Glycoprotein</keyword>
<name>A0A4W3JK33_CALMI</name>
<gene>
    <name evidence="20" type="primary">LOC103188985</name>
</gene>
<dbReference type="PROSITE" id="PS50262">
    <property type="entry name" value="G_PROTEIN_RECEP_F1_2"/>
    <property type="match status" value="1"/>
</dbReference>
<evidence type="ECO:0000256" key="15">
    <source>
        <dbReference type="ARBA" id="ARBA00045776"/>
    </source>
</evidence>
<feature type="region of interest" description="Disordered" evidence="17">
    <location>
        <begin position="1"/>
        <end position="21"/>
    </location>
</feature>
<evidence type="ECO:0000256" key="3">
    <source>
        <dbReference type="ARBA" id="ARBA00022475"/>
    </source>
</evidence>
<dbReference type="GeneTree" id="ENSGT01010000222287"/>
<evidence type="ECO:0000256" key="17">
    <source>
        <dbReference type="SAM" id="MobiDB-lite"/>
    </source>
</evidence>